<feature type="compositionally biased region" description="Polar residues" evidence="1">
    <location>
        <begin position="764"/>
        <end position="777"/>
    </location>
</feature>
<feature type="compositionally biased region" description="Basic residues" evidence="1">
    <location>
        <begin position="725"/>
        <end position="739"/>
    </location>
</feature>
<feature type="compositionally biased region" description="Low complexity" evidence="1">
    <location>
        <begin position="629"/>
        <end position="638"/>
    </location>
</feature>
<keyword evidence="3" id="KW-1185">Reference proteome</keyword>
<feature type="compositionally biased region" description="Acidic residues" evidence="1">
    <location>
        <begin position="279"/>
        <end position="294"/>
    </location>
</feature>
<sequence length="795" mass="85930">MGRSSKFSFPLPARWNHASRHALDDRAQDRTHPVSSPEIRQPRPAGGTKAERLLGTSSVHVSHHPPDPFEHRPTPQHQPSHMTVAASEASFDEDPDDLDMISAAAQDLAPPASPWRDLHARPSSNALGVAAQDPDQTSLHSHVLHHNGSSSTLRSHYDPKTAEREQAKAKRKKPTGLDLSKLFPKPRTGSRNLLSPTKLVSSPSVLSFASDGPGNHAVESKSDISVDQVSSRNPSRQETLDPSGSLPRSQHQPSQRPVYDNAKTNVRRPPRGIQHWFDGIDEDDDELIEDEEPEDGTRTLATVDTSGSTASSYGPNRSMMPLPARTTSLAPSRHHEEAHARQTYLDHLSPESPSFSHNKPPSLRSAPSRMTAASVRTKESKFSNTNLQDNSVLSFSSSEDEDDEPPQGSSVAIRDSMASTVEKGYHPTSKNANAVEINPRRSSKFATSQGRSASDSAHVAEKEQSNHLDQALLAMPQPQRANIQRLRRHSQRNMSCVLELDDSPPQTSKAMSTPTLGFPGYSSDRTGDRARRTSTRRPTPPRPKTTHSDNSVGDRRSRNMFHTSTLISSNSTSPTACSFPNRPHSVAVDKSESLGPNQTPGQMPPSPYRAPSARSFSPVGVSPSPAPTPTTATSRASPLPSPITPGRSFSAGVDGDVQVVGSDADWGASGGGGGGGDVDIVSVNAEKQNNDSERGQQTRRRTASSGIEDDIRASIQSGDFSGPANHHRNSTQPKQHRAKEKTQETQKVARRPPAPIATRRKSYGRTNPGQDFNSRGSVSEDVLAAWGSLGGWSGR</sequence>
<feature type="compositionally biased region" description="Gly residues" evidence="1">
    <location>
        <begin position="668"/>
        <end position="677"/>
    </location>
</feature>
<feature type="compositionally biased region" description="Low complexity" evidence="1">
    <location>
        <begin position="650"/>
        <end position="667"/>
    </location>
</feature>
<evidence type="ECO:0000313" key="3">
    <source>
        <dbReference type="Proteomes" id="UP000799766"/>
    </source>
</evidence>
<organism evidence="2 3">
    <name type="scientific">Lineolata rhizophorae</name>
    <dbReference type="NCBI Taxonomy" id="578093"/>
    <lineage>
        <taxon>Eukaryota</taxon>
        <taxon>Fungi</taxon>
        <taxon>Dikarya</taxon>
        <taxon>Ascomycota</taxon>
        <taxon>Pezizomycotina</taxon>
        <taxon>Dothideomycetes</taxon>
        <taxon>Dothideomycetes incertae sedis</taxon>
        <taxon>Lineolatales</taxon>
        <taxon>Lineolataceae</taxon>
        <taxon>Lineolata</taxon>
    </lineage>
</organism>
<feature type="compositionally biased region" description="Low complexity" evidence="1">
    <location>
        <begin position="609"/>
        <end position="618"/>
    </location>
</feature>
<protein>
    <submittedName>
        <fullName evidence="2">Uncharacterized protein</fullName>
    </submittedName>
</protein>
<feature type="compositionally biased region" description="Basic and acidic residues" evidence="1">
    <location>
        <begin position="21"/>
        <end position="32"/>
    </location>
</feature>
<feature type="compositionally biased region" description="Basic and acidic residues" evidence="1">
    <location>
        <begin position="155"/>
        <end position="168"/>
    </location>
</feature>
<dbReference type="AlphaFoldDB" id="A0A6A6P9F4"/>
<feature type="compositionally biased region" description="Polar residues" evidence="1">
    <location>
        <begin position="504"/>
        <end position="515"/>
    </location>
</feature>
<feature type="region of interest" description="Disordered" evidence="1">
    <location>
        <begin position="1"/>
        <end position="465"/>
    </location>
</feature>
<proteinExistence type="predicted"/>
<evidence type="ECO:0000313" key="2">
    <source>
        <dbReference type="EMBL" id="KAF2460600.1"/>
    </source>
</evidence>
<reference evidence="2" key="1">
    <citation type="journal article" date="2020" name="Stud. Mycol.">
        <title>101 Dothideomycetes genomes: a test case for predicting lifestyles and emergence of pathogens.</title>
        <authorList>
            <person name="Haridas S."/>
            <person name="Albert R."/>
            <person name="Binder M."/>
            <person name="Bloem J."/>
            <person name="Labutti K."/>
            <person name="Salamov A."/>
            <person name="Andreopoulos B."/>
            <person name="Baker S."/>
            <person name="Barry K."/>
            <person name="Bills G."/>
            <person name="Bluhm B."/>
            <person name="Cannon C."/>
            <person name="Castanera R."/>
            <person name="Culley D."/>
            <person name="Daum C."/>
            <person name="Ezra D."/>
            <person name="Gonzalez J."/>
            <person name="Henrissat B."/>
            <person name="Kuo A."/>
            <person name="Liang C."/>
            <person name="Lipzen A."/>
            <person name="Lutzoni F."/>
            <person name="Magnuson J."/>
            <person name="Mondo S."/>
            <person name="Nolan M."/>
            <person name="Ohm R."/>
            <person name="Pangilinan J."/>
            <person name="Park H.-J."/>
            <person name="Ramirez L."/>
            <person name="Alfaro M."/>
            <person name="Sun H."/>
            <person name="Tritt A."/>
            <person name="Yoshinaga Y."/>
            <person name="Zwiers L.-H."/>
            <person name="Turgeon B."/>
            <person name="Goodwin S."/>
            <person name="Spatafora J."/>
            <person name="Crous P."/>
            <person name="Grigoriev I."/>
        </authorList>
    </citation>
    <scope>NUCLEOTIDE SEQUENCE</scope>
    <source>
        <strain evidence="2">ATCC 16933</strain>
    </source>
</reference>
<feature type="compositionally biased region" description="Polar residues" evidence="1">
    <location>
        <begin position="382"/>
        <end position="395"/>
    </location>
</feature>
<evidence type="ECO:0000256" key="1">
    <source>
        <dbReference type="SAM" id="MobiDB-lite"/>
    </source>
</evidence>
<name>A0A6A6P9F4_9PEZI</name>
<dbReference type="EMBL" id="MU001673">
    <property type="protein sequence ID" value="KAF2460600.1"/>
    <property type="molecule type" value="Genomic_DNA"/>
</dbReference>
<feature type="compositionally biased region" description="Polar residues" evidence="1">
    <location>
        <begin position="299"/>
        <end position="315"/>
    </location>
</feature>
<feature type="compositionally biased region" description="Basic and acidic residues" evidence="1">
    <location>
        <begin position="64"/>
        <end position="73"/>
    </location>
</feature>
<dbReference type="OrthoDB" id="5244050at2759"/>
<feature type="compositionally biased region" description="Polar residues" evidence="1">
    <location>
        <begin position="560"/>
        <end position="578"/>
    </location>
</feature>
<feature type="compositionally biased region" description="Polar residues" evidence="1">
    <location>
        <begin position="444"/>
        <end position="455"/>
    </location>
</feature>
<feature type="region of interest" description="Disordered" evidence="1">
    <location>
        <begin position="499"/>
        <end position="781"/>
    </location>
</feature>
<feature type="compositionally biased region" description="Polar residues" evidence="1">
    <location>
        <begin position="189"/>
        <end position="207"/>
    </location>
</feature>
<accession>A0A6A6P9F4</accession>
<dbReference type="Proteomes" id="UP000799766">
    <property type="component" value="Unassembled WGS sequence"/>
</dbReference>
<gene>
    <name evidence="2" type="ORF">BDY21DRAFT_168472</name>
</gene>
<feature type="compositionally biased region" description="Acidic residues" evidence="1">
    <location>
        <begin position="90"/>
        <end position="99"/>
    </location>
</feature>
<feature type="compositionally biased region" description="Polar residues" evidence="1">
    <location>
        <begin position="225"/>
        <end position="255"/>
    </location>
</feature>